<evidence type="ECO:0000256" key="1">
    <source>
        <dbReference type="ARBA" id="ARBA00004123"/>
    </source>
</evidence>
<dbReference type="Proteomes" id="UP000095300">
    <property type="component" value="Unassembled WGS sequence"/>
</dbReference>
<feature type="region of interest" description="Disordered" evidence="5">
    <location>
        <begin position="15"/>
        <end position="229"/>
    </location>
</feature>
<sequence>MSLFRKPKKIQRRVFSCALDDEEDNNSGSSARDNGSSASGGGGSGYSRKKSDAGDDMEQDDQLIAPPPPQISKKKNKSKSSSSKSGSAVGTDTGKTKALLSFADEEDDGEVFQVRKSSHSKKVMRMMDKERRRKKKEERSSEATAGGGSYGASSRPSQYSNDNSQSQQQHSHSSTNRENGSRLNNDSHNLGSSSMATATTSTSSSEHIKKSNKSDSIQTEIRTDDFVLVVKKSEPDIILNGRAAFCAGRDDMSDEDGDNDDHSDNERNGSDSKHRFAKPDHLKQMLESGSIPDAAMIHAARKRRQKAREQGDFIHIEEPKVETKKGSRLAREDMEGDNSDDEERMDMNAITGIKEREERREKFYAVEKDCSEEDSDCETNEWENQQIRKGVTGAQLVNAQHESVLSRFMIKSAADRAIEAAPETKSTSSLLEEAYSKCTLEKPHQLLNATKPKKEKIKPTVLRSPQEIREAINERLNKLKKLNDRHLSDIERVQREMKAMQLEEMDSKQKAPTAAAKYRFYQEIKCYVSDLVDCLNEKISFINDLEKRCLVYFGKHQHFLIDRRRQDVRDQAREMAEASKPTSIRKGPEYDEQIRRAAEREGRRTRRRCEREKQNMLSTHLDGMSSDEETSDRYQEQFQNDLEELIKEGLEVMDDVTDDFCKPDIILSKFHIWRQTDMNSYKDAFVSLCLPKILGPLIRLEMLTWSPLLADYKDIEKLNWYQAAILYAWTEEETEESLRQDPDVNLVPTLIEKIILPKITDIVTHCWDPLSTSQTLRLIGFINRMGRDYPLKENAKTLQQLFKAILEKMKTSLENDVFIPIFPKQVSENKTSFFQRQFCSGLKLFRNFLSWQGIIADAPLREMAIGSLLNRYLLLAMRVCTATDAISKAYTIVNTLPTAWLQPDSECLKNLQLFILYIKQTMESCDATNPVFMQTSDKAKQILQRLHSS</sequence>
<feature type="region of interest" description="Disordered" evidence="5">
    <location>
        <begin position="248"/>
        <end position="278"/>
    </location>
</feature>
<name>A0A1I8Q2S9_STOCA</name>
<dbReference type="Pfam" id="PF07842">
    <property type="entry name" value="GCFC"/>
    <property type="match status" value="1"/>
</dbReference>
<dbReference type="InterPro" id="IPR028211">
    <property type="entry name" value="Ntr2"/>
</dbReference>
<reference evidence="7" key="1">
    <citation type="submission" date="2020-05" db="UniProtKB">
        <authorList>
            <consortium name="EnsemblMetazoa"/>
        </authorList>
    </citation>
    <scope>IDENTIFICATION</scope>
    <source>
        <strain evidence="7">USDA</strain>
    </source>
</reference>
<evidence type="ECO:0000256" key="5">
    <source>
        <dbReference type="SAM" id="MobiDB-lite"/>
    </source>
</evidence>
<feature type="compositionally biased region" description="Basic and acidic residues" evidence="5">
    <location>
        <begin position="260"/>
        <end position="278"/>
    </location>
</feature>
<dbReference type="InterPro" id="IPR022783">
    <property type="entry name" value="GCFC_dom"/>
</dbReference>
<evidence type="ECO:0000256" key="3">
    <source>
        <dbReference type="ARBA" id="ARBA00023242"/>
    </source>
</evidence>
<dbReference type="VEuPathDB" id="VectorBase:SCAU013348"/>
<dbReference type="GO" id="GO:0003677">
    <property type="term" value="F:DNA binding"/>
    <property type="evidence" value="ECO:0007669"/>
    <property type="project" value="InterPro"/>
</dbReference>
<organism evidence="7 8">
    <name type="scientific">Stomoxys calcitrans</name>
    <name type="common">Stable fly</name>
    <name type="synonym">Conops calcitrans</name>
    <dbReference type="NCBI Taxonomy" id="35570"/>
    <lineage>
        <taxon>Eukaryota</taxon>
        <taxon>Metazoa</taxon>
        <taxon>Ecdysozoa</taxon>
        <taxon>Arthropoda</taxon>
        <taxon>Hexapoda</taxon>
        <taxon>Insecta</taxon>
        <taxon>Pterygota</taxon>
        <taxon>Neoptera</taxon>
        <taxon>Endopterygota</taxon>
        <taxon>Diptera</taxon>
        <taxon>Brachycera</taxon>
        <taxon>Muscomorpha</taxon>
        <taxon>Muscoidea</taxon>
        <taxon>Muscidae</taxon>
        <taxon>Stomoxys</taxon>
    </lineage>
</organism>
<feature type="compositionally biased region" description="Low complexity" evidence="5">
    <location>
        <begin position="192"/>
        <end position="205"/>
    </location>
</feature>
<feature type="coiled-coil region" evidence="4">
    <location>
        <begin position="469"/>
        <end position="510"/>
    </location>
</feature>
<feature type="compositionally biased region" description="Basic and acidic residues" evidence="5">
    <location>
        <begin position="321"/>
        <end position="333"/>
    </location>
</feature>
<keyword evidence="8" id="KW-1185">Reference proteome</keyword>
<evidence type="ECO:0000256" key="4">
    <source>
        <dbReference type="SAM" id="Coils"/>
    </source>
</evidence>
<dbReference type="InterPro" id="IPR012890">
    <property type="entry name" value="GCFC2-like"/>
</dbReference>
<dbReference type="STRING" id="35570.A0A1I8Q2S9"/>
<keyword evidence="3" id="KW-0539">Nucleus</keyword>
<feature type="region of interest" description="Disordered" evidence="5">
    <location>
        <begin position="321"/>
        <end position="342"/>
    </location>
</feature>
<feature type="compositionally biased region" description="Polar residues" evidence="5">
    <location>
        <begin position="176"/>
        <end position="191"/>
    </location>
</feature>
<keyword evidence="4" id="KW-0175">Coiled coil</keyword>
<proteinExistence type="inferred from homology"/>
<protein>
    <recommendedName>
        <fullName evidence="6">GCF C-terminal domain-containing protein</fullName>
    </recommendedName>
</protein>
<accession>A0A1I8Q2S9</accession>
<comment type="subcellular location">
    <subcellularLocation>
        <location evidence="1">Nucleus</location>
    </subcellularLocation>
</comment>
<evidence type="ECO:0000313" key="7">
    <source>
        <dbReference type="EnsemblMetazoa" id="SCAU013348-PA"/>
    </source>
</evidence>
<comment type="similarity">
    <text evidence="2">Belongs to the GCF family.</text>
</comment>
<dbReference type="EnsemblMetazoa" id="SCAU013348-RA">
    <property type="protein sequence ID" value="SCAU013348-PA"/>
    <property type="gene ID" value="SCAU013348"/>
</dbReference>
<evidence type="ECO:0000256" key="2">
    <source>
        <dbReference type="ARBA" id="ARBA00010801"/>
    </source>
</evidence>
<dbReference type="OrthoDB" id="429427at2759"/>
<feature type="domain" description="GCF C-terminal" evidence="6">
    <location>
        <begin position="666"/>
        <end position="872"/>
    </location>
</feature>
<evidence type="ECO:0000313" key="8">
    <source>
        <dbReference type="Proteomes" id="UP000095300"/>
    </source>
</evidence>
<dbReference type="PANTHER" id="PTHR12214:SF0">
    <property type="entry name" value="LD29489P"/>
    <property type="match status" value="1"/>
</dbReference>
<dbReference type="PANTHER" id="PTHR12214">
    <property type="entry name" value="GC-RICH SEQUENCE DNA-BINDING FACTOR"/>
    <property type="match status" value="1"/>
</dbReference>
<feature type="compositionally biased region" description="Low complexity" evidence="5">
    <location>
        <begin position="26"/>
        <end position="37"/>
    </location>
</feature>
<feature type="compositionally biased region" description="Low complexity" evidence="5">
    <location>
        <begin position="151"/>
        <end position="174"/>
    </location>
</feature>
<dbReference type="GO" id="GO:0071008">
    <property type="term" value="C:U2-type post-mRNA release spliceosomal complex"/>
    <property type="evidence" value="ECO:0007669"/>
    <property type="project" value="InterPro"/>
</dbReference>
<evidence type="ECO:0000259" key="6">
    <source>
        <dbReference type="Pfam" id="PF07842"/>
    </source>
</evidence>
<dbReference type="Pfam" id="PF15458">
    <property type="entry name" value="NTR2"/>
    <property type="match status" value="1"/>
</dbReference>
<dbReference type="KEGG" id="scac:106091069"/>
<dbReference type="GO" id="GO:0000390">
    <property type="term" value="P:spliceosomal complex disassembly"/>
    <property type="evidence" value="ECO:0007669"/>
    <property type="project" value="InterPro"/>
</dbReference>
<gene>
    <name evidence="7" type="primary">106091069</name>
</gene>
<dbReference type="AlphaFoldDB" id="A0A1I8Q2S9"/>